<reference evidence="1 2" key="1">
    <citation type="submission" date="2013-02" db="EMBL/GenBank/DDBJ databases">
        <title>Whole genome shotgun sequence of Gordonia malaquae NBRC 108250.</title>
        <authorList>
            <person name="Yoshida I."/>
            <person name="Hosoyama A."/>
            <person name="Tsuchikane K."/>
            <person name="Ando Y."/>
            <person name="Baba S."/>
            <person name="Ohji S."/>
            <person name="Hamada M."/>
            <person name="Tamura T."/>
            <person name="Yamazoe A."/>
            <person name="Yamazaki S."/>
            <person name="Fujita N."/>
        </authorList>
    </citation>
    <scope>NUCLEOTIDE SEQUENCE [LARGE SCALE GENOMIC DNA]</scope>
    <source>
        <strain evidence="1 2">NBRC 108250</strain>
    </source>
</reference>
<dbReference type="RefSeq" id="WP_008376914.1">
    <property type="nucleotide sequence ID" value="NZ_BAOP01000004.1"/>
</dbReference>
<protein>
    <submittedName>
        <fullName evidence="1">Uncharacterized protein</fullName>
    </submittedName>
</protein>
<dbReference type="AlphaFoldDB" id="M3VAE8"/>
<comment type="caution">
    <text evidence="1">The sequence shown here is derived from an EMBL/GenBank/DDBJ whole genome shotgun (WGS) entry which is preliminary data.</text>
</comment>
<dbReference type="Proteomes" id="UP000035009">
    <property type="component" value="Unassembled WGS sequence"/>
</dbReference>
<evidence type="ECO:0000313" key="2">
    <source>
        <dbReference type="Proteomes" id="UP000035009"/>
    </source>
</evidence>
<evidence type="ECO:0000313" key="1">
    <source>
        <dbReference type="EMBL" id="GAC78783.1"/>
    </source>
</evidence>
<name>M3VAE8_GORML</name>
<keyword evidence="2" id="KW-1185">Reference proteome</keyword>
<gene>
    <name evidence="1" type="ORF">GM1_004_02280</name>
</gene>
<organism evidence="1 2">
    <name type="scientific">Gordonia malaquae NBRC 108250</name>
    <dbReference type="NCBI Taxonomy" id="1223542"/>
    <lineage>
        <taxon>Bacteria</taxon>
        <taxon>Bacillati</taxon>
        <taxon>Actinomycetota</taxon>
        <taxon>Actinomycetes</taxon>
        <taxon>Mycobacteriales</taxon>
        <taxon>Gordoniaceae</taxon>
        <taxon>Gordonia</taxon>
    </lineage>
</organism>
<dbReference type="EMBL" id="BAOP01000004">
    <property type="protein sequence ID" value="GAC78783.1"/>
    <property type="molecule type" value="Genomic_DNA"/>
</dbReference>
<sequence length="78" mass="8534">MSYIDTPFARSAWRALPGDTIYPEADETAVTIDRIERHGSDITLTGLAADGAPFQRRYAGDQPLATLPLSELRDLLTA</sequence>
<dbReference type="STRING" id="410332.SAMN04488550_2911"/>
<accession>M3VAE8</accession>
<proteinExistence type="predicted"/>